<keyword evidence="2" id="KW-0472">Membrane</keyword>
<keyword evidence="2" id="KW-1133">Transmembrane helix</keyword>
<sequence length="297" mass="31949">MEPTNSELTASGLQKDPTSPSETNSPPLQNVATTTAPRVGWVVRRQLTYLAFLVIIVGGLGFGAYSRFGPQPTCMDRIRNQDESGIDCGGVCDRVCPFEVEDLAVGWSKVFPSGNGTYDVAAFLVNPNAGHGVAALQYRFTLYDAQNKLIAEREGDTFINPDEVLALYEPGIVTGNRVPIRGYVQFQGPNYEIEWRRAETPIRPVLSVSDVAIGAGSVPSLVAQVGNPSAVDALGIQAIAVLFDKDAIPLAVASTYLDQLARGDTVPVTFLWNDSDSIENADEARVYPRSAVRGIAE</sequence>
<organism evidence="3 4">
    <name type="scientific">Candidatus Vogelbacteria bacterium CG10_big_fil_rev_8_21_14_0_10_51_16</name>
    <dbReference type="NCBI Taxonomy" id="1975045"/>
    <lineage>
        <taxon>Bacteria</taxon>
        <taxon>Candidatus Vogeliibacteriota</taxon>
    </lineage>
</organism>
<dbReference type="AlphaFoldDB" id="A0A2H0RG44"/>
<reference evidence="3 4" key="1">
    <citation type="submission" date="2017-09" db="EMBL/GenBank/DDBJ databases">
        <title>Depth-based differentiation of microbial function through sediment-hosted aquifers and enrichment of novel symbionts in the deep terrestrial subsurface.</title>
        <authorList>
            <person name="Probst A.J."/>
            <person name="Ladd B."/>
            <person name="Jarett J.K."/>
            <person name="Geller-Mcgrath D.E."/>
            <person name="Sieber C.M."/>
            <person name="Emerson J.B."/>
            <person name="Anantharaman K."/>
            <person name="Thomas B.C."/>
            <person name="Malmstrom R."/>
            <person name="Stieglmeier M."/>
            <person name="Klingl A."/>
            <person name="Woyke T."/>
            <person name="Ryan C.M."/>
            <person name="Banfield J.F."/>
        </authorList>
    </citation>
    <scope>NUCLEOTIDE SEQUENCE [LARGE SCALE GENOMIC DNA]</scope>
    <source>
        <strain evidence="3">CG10_big_fil_rev_8_21_14_0_10_51_16</strain>
    </source>
</reference>
<evidence type="ECO:0000313" key="4">
    <source>
        <dbReference type="Proteomes" id="UP000228767"/>
    </source>
</evidence>
<evidence type="ECO:0000256" key="2">
    <source>
        <dbReference type="SAM" id="Phobius"/>
    </source>
</evidence>
<feature type="transmembrane region" description="Helical" evidence="2">
    <location>
        <begin position="47"/>
        <end position="65"/>
    </location>
</feature>
<protein>
    <submittedName>
        <fullName evidence="3">Uncharacterized protein</fullName>
    </submittedName>
</protein>
<feature type="region of interest" description="Disordered" evidence="1">
    <location>
        <begin position="1"/>
        <end position="31"/>
    </location>
</feature>
<dbReference type="Proteomes" id="UP000228767">
    <property type="component" value="Unassembled WGS sequence"/>
</dbReference>
<proteinExistence type="predicted"/>
<accession>A0A2H0RG44</accession>
<gene>
    <name evidence="3" type="ORF">COV10_01785</name>
</gene>
<name>A0A2H0RG44_9BACT</name>
<evidence type="ECO:0000256" key="1">
    <source>
        <dbReference type="SAM" id="MobiDB-lite"/>
    </source>
</evidence>
<evidence type="ECO:0000313" key="3">
    <source>
        <dbReference type="EMBL" id="PIR44994.1"/>
    </source>
</evidence>
<keyword evidence="2" id="KW-0812">Transmembrane</keyword>
<comment type="caution">
    <text evidence="3">The sequence shown here is derived from an EMBL/GenBank/DDBJ whole genome shotgun (WGS) entry which is preliminary data.</text>
</comment>
<dbReference type="EMBL" id="PCYI01000012">
    <property type="protein sequence ID" value="PIR44994.1"/>
    <property type="molecule type" value="Genomic_DNA"/>
</dbReference>